<evidence type="ECO:0000259" key="6">
    <source>
        <dbReference type="PROSITE" id="PS50026"/>
    </source>
</evidence>
<accession>A0A3M6V295</accession>
<dbReference type="InterPro" id="IPR001791">
    <property type="entry name" value="Laminin_G"/>
</dbReference>
<dbReference type="Proteomes" id="UP000275408">
    <property type="component" value="Unassembled WGS sequence"/>
</dbReference>
<proteinExistence type="predicted"/>
<dbReference type="Gene3D" id="2.10.25.10">
    <property type="entry name" value="Laminin"/>
    <property type="match status" value="1"/>
</dbReference>
<dbReference type="Pfam" id="PF00054">
    <property type="entry name" value="Laminin_G_1"/>
    <property type="match status" value="1"/>
</dbReference>
<keyword evidence="1" id="KW-1015">Disulfide bond</keyword>
<dbReference type="CDD" id="cd00110">
    <property type="entry name" value="LamG"/>
    <property type="match status" value="2"/>
</dbReference>
<protein>
    <recommendedName>
        <fullName evidence="9">EGF-like domain-containing protein</fullName>
    </recommendedName>
</protein>
<dbReference type="PANTHER" id="PTHR15036">
    <property type="entry name" value="PIKACHURIN-LIKE PROTEIN"/>
    <property type="match status" value="1"/>
</dbReference>
<dbReference type="GO" id="GO:0016020">
    <property type="term" value="C:membrane"/>
    <property type="evidence" value="ECO:0007669"/>
    <property type="project" value="UniProtKB-SubCell"/>
</dbReference>
<feature type="domain" description="EGF-like" evidence="6">
    <location>
        <begin position="386"/>
        <end position="424"/>
    </location>
</feature>
<comment type="caution">
    <text evidence="2">Lacks conserved residue(s) required for the propagation of feature annotation.</text>
</comment>
<feature type="domain" description="Laminin G" evidence="5">
    <location>
        <begin position="218"/>
        <end position="384"/>
    </location>
</feature>
<dbReference type="EMBL" id="RCHS01000253">
    <property type="protein sequence ID" value="RMX60000.1"/>
    <property type="molecule type" value="Genomic_DNA"/>
</dbReference>
<sequence length="901" mass="101456">MASLRAAIVALSIVQCLCLKTRPSSDEIRFDGDDFVSFNLTQRRRLHALGEHKLSFEFKTIHPSGMLVYIGSEFEKGDFLMVDLVRGKLRTTVNLGDGIPTQNGHMVLEETLADDRWHIIQLRLLGKELKVKYKEETRLIVLQSEHTTFDVEGFAYVGGIPQHTLNVLTAYRPSSNLRGCLRNVVFDRWQVLFSPTPARKNYRVYGSPQNNCQREPFETVSFQSPDSFLYMPSQGEDIFHVQMQFRTYIANGVLAYKFESAVKVNVLLRDGKVVLDVLVVGVSQLPLLIQGESLDDGEWHYLFVIVTNTDVKMKLDQLAELRHENPALRKVSKFKNKVFIGNGYFKDKPNFVGCIHDLHVDNKKIELWAIPWSRYAFGKVYNRCNISSRCFPNPCGHGGKCNDLPNGDFSCDCLKTFHRGRLCEIPIYLRTCQEYKDLGLADDAYCKVDPDGRGPIKPLEVLCNMTDQEEAVMLVYHSKVGPQPVLMSRGDDYPVYFHTLEYSDLNGIKALIAQSERCRQLVSFNCFGSKLLQSPVGPAVVSWAGGDLRYVSDYWPGAPAGSMKCACGVNRTCANPGLACNCDIGDEKWREDEGYVTNRAKLPVIFLTFSKTAARSYFMVGPLECSGTLKNDRKLSQKAQRDASRFLYSICRPVNPTSPEPRLSSSISTYIEHKSWSWQVQEEPSLHPPTELPTTRKLRNKVISSKPTIAHEVTTTVYRVSSPFTFDEKTQTASDVRLKKDRKSETTAGAAMSPTIARPVSVSSEVFGSALPPSNVSQCCSDSEDVTVPFDQDASTGERVAGRISWQVMVAWVLMIVVFVMFVLGIFIFMKRSNRRMVPSCGLWGVCKQKKLQSFAEEEHGFPEIRLRSRSGELNLPEVRRSIDAGSYNVRTGIIAYGEPF</sequence>
<keyword evidence="8" id="KW-1185">Reference proteome</keyword>
<feature type="signal peptide" evidence="4">
    <location>
        <begin position="1"/>
        <end position="18"/>
    </location>
</feature>
<dbReference type="AlphaFoldDB" id="A0A3M6V295"/>
<keyword evidence="3" id="KW-1133">Transmembrane helix</keyword>
<dbReference type="InterPro" id="IPR050372">
    <property type="entry name" value="Neurexin-related_CASP"/>
</dbReference>
<evidence type="ECO:0000256" key="4">
    <source>
        <dbReference type="SAM" id="SignalP"/>
    </source>
</evidence>
<feature type="chain" id="PRO_5017936520" description="EGF-like domain-containing protein" evidence="4">
    <location>
        <begin position="19"/>
        <end position="901"/>
    </location>
</feature>
<dbReference type="Gene3D" id="2.60.120.1000">
    <property type="match status" value="1"/>
</dbReference>
<keyword evidence="3" id="KW-0812">Transmembrane</keyword>
<feature type="transmembrane region" description="Helical" evidence="3">
    <location>
        <begin position="809"/>
        <end position="830"/>
    </location>
</feature>
<dbReference type="Pfam" id="PF02210">
    <property type="entry name" value="Laminin_G_2"/>
    <property type="match status" value="1"/>
</dbReference>
<dbReference type="CDD" id="cd00054">
    <property type="entry name" value="EGF_CA"/>
    <property type="match status" value="1"/>
</dbReference>
<evidence type="ECO:0000313" key="8">
    <source>
        <dbReference type="Proteomes" id="UP000275408"/>
    </source>
</evidence>
<dbReference type="InterPro" id="IPR000742">
    <property type="entry name" value="EGF"/>
</dbReference>
<evidence type="ECO:0000256" key="2">
    <source>
        <dbReference type="PROSITE-ProRule" id="PRU00076"/>
    </source>
</evidence>
<dbReference type="SUPFAM" id="SSF49899">
    <property type="entry name" value="Concanavalin A-like lectins/glucanases"/>
    <property type="match status" value="2"/>
</dbReference>
<dbReference type="Gene3D" id="2.60.120.200">
    <property type="match status" value="2"/>
</dbReference>
<dbReference type="PROSITE" id="PS50026">
    <property type="entry name" value="EGF_3"/>
    <property type="match status" value="1"/>
</dbReference>
<keyword evidence="2" id="KW-0245">EGF-like domain</keyword>
<evidence type="ECO:0000313" key="7">
    <source>
        <dbReference type="EMBL" id="RMX60000.1"/>
    </source>
</evidence>
<gene>
    <name evidence="7" type="ORF">pdam_00001161</name>
</gene>
<dbReference type="OrthoDB" id="26719at2759"/>
<name>A0A3M6V295_POCDA</name>
<evidence type="ECO:0008006" key="9">
    <source>
        <dbReference type="Google" id="ProtNLM"/>
    </source>
</evidence>
<dbReference type="InterPro" id="IPR013320">
    <property type="entry name" value="ConA-like_dom_sf"/>
</dbReference>
<dbReference type="SUPFAM" id="SSF57196">
    <property type="entry name" value="EGF/Laminin"/>
    <property type="match status" value="1"/>
</dbReference>
<dbReference type="PROSITE" id="PS50025">
    <property type="entry name" value="LAM_G_DOMAIN"/>
    <property type="match status" value="2"/>
</dbReference>
<keyword evidence="3" id="KW-0472">Membrane</keyword>
<keyword evidence="4" id="KW-0732">Signal</keyword>
<dbReference type="PANTHER" id="PTHR15036:SF49">
    <property type="entry name" value="AXOTACTIN"/>
    <property type="match status" value="1"/>
</dbReference>
<evidence type="ECO:0000259" key="5">
    <source>
        <dbReference type="PROSITE" id="PS50025"/>
    </source>
</evidence>
<dbReference type="SMART" id="SM00282">
    <property type="entry name" value="LamG"/>
    <property type="match status" value="2"/>
</dbReference>
<organism evidence="7 8">
    <name type="scientific">Pocillopora damicornis</name>
    <name type="common">Cauliflower coral</name>
    <name type="synonym">Millepora damicornis</name>
    <dbReference type="NCBI Taxonomy" id="46731"/>
    <lineage>
        <taxon>Eukaryota</taxon>
        <taxon>Metazoa</taxon>
        <taxon>Cnidaria</taxon>
        <taxon>Anthozoa</taxon>
        <taxon>Hexacorallia</taxon>
        <taxon>Scleractinia</taxon>
        <taxon>Astrocoeniina</taxon>
        <taxon>Pocilloporidae</taxon>
        <taxon>Pocillopora</taxon>
    </lineage>
</organism>
<dbReference type="Pfam" id="PF00008">
    <property type="entry name" value="EGF"/>
    <property type="match status" value="1"/>
</dbReference>
<comment type="caution">
    <text evidence="7">The sequence shown here is derived from an EMBL/GenBank/DDBJ whole genome shotgun (WGS) entry which is preliminary data.</text>
</comment>
<feature type="domain" description="Laminin G" evidence="5">
    <location>
        <begin position="25"/>
        <end position="212"/>
    </location>
</feature>
<evidence type="ECO:0000256" key="1">
    <source>
        <dbReference type="ARBA" id="ARBA00023157"/>
    </source>
</evidence>
<reference evidence="7 8" key="1">
    <citation type="journal article" date="2018" name="Sci. Rep.">
        <title>Comparative analysis of the Pocillopora damicornis genome highlights role of immune system in coral evolution.</title>
        <authorList>
            <person name="Cunning R."/>
            <person name="Bay R.A."/>
            <person name="Gillette P."/>
            <person name="Baker A.C."/>
            <person name="Traylor-Knowles N."/>
        </authorList>
    </citation>
    <scope>NUCLEOTIDE SEQUENCE [LARGE SCALE GENOMIC DNA]</scope>
    <source>
        <strain evidence="7">RSMAS</strain>
        <tissue evidence="7">Whole animal</tissue>
    </source>
</reference>
<evidence type="ECO:0000256" key="3">
    <source>
        <dbReference type="SAM" id="Phobius"/>
    </source>
</evidence>